<gene>
    <name evidence="4" type="ORF">FNZ56_03300</name>
</gene>
<dbReference type="SUPFAM" id="SSF49879">
    <property type="entry name" value="SMAD/FHA domain"/>
    <property type="match status" value="2"/>
</dbReference>
<protein>
    <submittedName>
        <fullName evidence="4">FHA domain-containing protein</fullName>
    </submittedName>
</protein>
<accession>A0A516V363</accession>
<dbReference type="Pfam" id="PF00498">
    <property type="entry name" value="FHA"/>
    <property type="match status" value="1"/>
</dbReference>
<dbReference type="PROSITE" id="PS50006">
    <property type="entry name" value="FHA_DOMAIN"/>
    <property type="match status" value="1"/>
</dbReference>
<evidence type="ECO:0000256" key="1">
    <source>
        <dbReference type="SAM" id="MobiDB-lite"/>
    </source>
</evidence>
<feature type="region of interest" description="Disordered" evidence="1">
    <location>
        <begin position="214"/>
        <end position="236"/>
    </location>
</feature>
<reference evidence="4 5" key="1">
    <citation type="submission" date="2019-07" db="EMBL/GenBank/DDBJ databases">
        <title>Lysobacter weifangensis sp. nov., isolated from bensulfuron-methyl contaminated farmland soil.</title>
        <authorList>
            <person name="Zhao H."/>
        </authorList>
    </citation>
    <scope>NUCLEOTIDE SEQUENCE [LARGE SCALE GENOMIC DNA]</scope>
    <source>
        <strain evidence="4 5">CC-Bw-6</strain>
    </source>
</reference>
<evidence type="ECO:0000313" key="4">
    <source>
        <dbReference type="EMBL" id="QDQ72969.1"/>
    </source>
</evidence>
<proteinExistence type="predicted"/>
<evidence type="ECO:0000259" key="3">
    <source>
        <dbReference type="PROSITE" id="PS50006"/>
    </source>
</evidence>
<dbReference type="Proteomes" id="UP000315891">
    <property type="component" value="Chromosome"/>
</dbReference>
<feature type="domain" description="FHA" evidence="3">
    <location>
        <begin position="140"/>
        <end position="189"/>
    </location>
</feature>
<name>A0A516V363_9GAMM</name>
<organism evidence="4 5">
    <name type="scientific">Pseudoluteimonas lycopersici</name>
    <dbReference type="NCBI Taxonomy" id="1324796"/>
    <lineage>
        <taxon>Bacteria</taxon>
        <taxon>Pseudomonadati</taxon>
        <taxon>Pseudomonadota</taxon>
        <taxon>Gammaproteobacteria</taxon>
        <taxon>Lysobacterales</taxon>
        <taxon>Lysobacteraceae</taxon>
        <taxon>Pseudoluteimonas</taxon>
    </lineage>
</organism>
<dbReference type="OrthoDB" id="5801518at2"/>
<dbReference type="InterPro" id="IPR008984">
    <property type="entry name" value="SMAD_FHA_dom_sf"/>
</dbReference>
<keyword evidence="2" id="KW-0472">Membrane</keyword>
<keyword evidence="2" id="KW-1133">Transmembrane helix</keyword>
<dbReference type="SMART" id="SM00240">
    <property type="entry name" value="FHA"/>
    <property type="match status" value="1"/>
</dbReference>
<dbReference type="CDD" id="cd00060">
    <property type="entry name" value="FHA"/>
    <property type="match status" value="2"/>
</dbReference>
<evidence type="ECO:0000313" key="5">
    <source>
        <dbReference type="Proteomes" id="UP000315891"/>
    </source>
</evidence>
<dbReference type="EMBL" id="CP041742">
    <property type="protein sequence ID" value="QDQ72969.1"/>
    <property type="molecule type" value="Genomic_DNA"/>
</dbReference>
<sequence length="267" mass="28946">MLDSPRVDALKLRFNDNGTELPLGPGMHGIGRGGDDAIGLVSDQQSPLLRFCVDRRGVWLTVADGVRGIHVNGRPVRRMAMLRPGDAIHAEGSELTLMRDEAPANSPLPNVADTPGDLRLVLRGVGGHYHGRSITLERPRLVGRAPEADIRIDNQAFPERHARLEHHAGRVLLRDLDSGEASAVNGKPVRDALLLPGDQVVFDAQHRFVVEAPGRQPLPEDAPETDLASTRLGKDRSRSRGRRLPWLLLAALLIAGALSLLLLFGVG</sequence>
<feature type="transmembrane region" description="Helical" evidence="2">
    <location>
        <begin position="244"/>
        <end position="266"/>
    </location>
</feature>
<dbReference type="Gene3D" id="2.60.200.20">
    <property type="match status" value="1"/>
</dbReference>
<dbReference type="InterPro" id="IPR000253">
    <property type="entry name" value="FHA_dom"/>
</dbReference>
<keyword evidence="2" id="KW-0812">Transmembrane</keyword>
<keyword evidence="5" id="KW-1185">Reference proteome</keyword>
<evidence type="ECO:0000256" key="2">
    <source>
        <dbReference type="SAM" id="Phobius"/>
    </source>
</evidence>
<dbReference type="AlphaFoldDB" id="A0A516V363"/>